<name>A0A183FW61_HELPZ</name>
<dbReference type="Proteomes" id="UP000050761">
    <property type="component" value="Unassembled WGS sequence"/>
</dbReference>
<feature type="region of interest" description="Disordered" evidence="1">
    <location>
        <begin position="1"/>
        <end position="21"/>
    </location>
</feature>
<dbReference type="EMBL" id="UZAH01027580">
    <property type="protein sequence ID" value="VDO93029.1"/>
    <property type="molecule type" value="Genomic_DNA"/>
</dbReference>
<reference evidence="2 3" key="1">
    <citation type="submission" date="2018-11" db="EMBL/GenBank/DDBJ databases">
        <authorList>
            <consortium name="Pathogen Informatics"/>
        </authorList>
    </citation>
    <scope>NUCLEOTIDE SEQUENCE [LARGE SCALE GENOMIC DNA]</scope>
</reference>
<evidence type="ECO:0000313" key="4">
    <source>
        <dbReference type="WBParaSite" id="HPBE_0001264101-mRNA-1"/>
    </source>
</evidence>
<proteinExistence type="predicted"/>
<evidence type="ECO:0000256" key="1">
    <source>
        <dbReference type="SAM" id="MobiDB-lite"/>
    </source>
</evidence>
<evidence type="ECO:0000313" key="3">
    <source>
        <dbReference type="Proteomes" id="UP000050761"/>
    </source>
</evidence>
<accession>A0A183FW61</accession>
<dbReference type="WBParaSite" id="HPBE_0001264101-mRNA-1">
    <property type="protein sequence ID" value="HPBE_0001264101-mRNA-1"/>
    <property type="gene ID" value="HPBE_0001264101"/>
</dbReference>
<accession>A0A3P7ZRD7</accession>
<evidence type="ECO:0000313" key="2">
    <source>
        <dbReference type="EMBL" id="VDO93029.1"/>
    </source>
</evidence>
<protein>
    <submittedName>
        <fullName evidence="4">DUF1488 family protein</fullName>
    </submittedName>
</protein>
<dbReference type="AlphaFoldDB" id="A0A183FW61"/>
<reference evidence="4" key="2">
    <citation type="submission" date="2019-09" db="UniProtKB">
        <authorList>
            <consortium name="WormBaseParasite"/>
        </authorList>
    </citation>
    <scope>IDENTIFICATION</scope>
</reference>
<keyword evidence="3" id="KW-1185">Reference proteome</keyword>
<sequence length="149" mass="16567">MFVLRKQPGGFSGRGRSSSGSHCCVERYLPRGLVSAKPNQSGGSSIFLSVNAGAPSLEQRQMEEKKASKEKAIDRIYTVSPREGERFYLRVMLLYTAGATSFEFLIQSTAAGAAGYLRDDEEYRCCLEEASRMAMPAETKHYLLHFEPL</sequence>
<gene>
    <name evidence="2" type="ORF">HPBE_LOCUS12642</name>
</gene>
<dbReference type="OrthoDB" id="6771032at2759"/>
<organism evidence="3 4">
    <name type="scientific">Heligmosomoides polygyrus</name>
    <name type="common">Parasitic roundworm</name>
    <dbReference type="NCBI Taxonomy" id="6339"/>
    <lineage>
        <taxon>Eukaryota</taxon>
        <taxon>Metazoa</taxon>
        <taxon>Ecdysozoa</taxon>
        <taxon>Nematoda</taxon>
        <taxon>Chromadorea</taxon>
        <taxon>Rhabditida</taxon>
        <taxon>Rhabditina</taxon>
        <taxon>Rhabditomorpha</taxon>
        <taxon>Strongyloidea</taxon>
        <taxon>Heligmosomidae</taxon>
        <taxon>Heligmosomoides</taxon>
    </lineage>
</organism>